<dbReference type="InterPro" id="IPR012737">
    <property type="entry name" value="DhaK_L_YcgS"/>
</dbReference>
<dbReference type="PANTHER" id="PTHR28629:SF4">
    <property type="entry name" value="TRIOKINASE_FMN CYCLASE"/>
    <property type="match status" value="1"/>
</dbReference>
<name>A0ABY4N1V0_9MICO</name>
<dbReference type="InterPro" id="IPR050861">
    <property type="entry name" value="Dihydroxyacetone_Kinase"/>
</dbReference>
<dbReference type="InterPro" id="IPR036117">
    <property type="entry name" value="DhaL_dom_sf"/>
</dbReference>
<dbReference type="SMART" id="SM01120">
    <property type="entry name" value="Dak2"/>
    <property type="match status" value="1"/>
</dbReference>
<dbReference type="Pfam" id="PF02734">
    <property type="entry name" value="Dak2"/>
    <property type="match status" value="1"/>
</dbReference>
<evidence type="ECO:0000259" key="4">
    <source>
        <dbReference type="PROSITE" id="PS51480"/>
    </source>
</evidence>
<evidence type="ECO:0000256" key="2">
    <source>
        <dbReference type="ARBA" id="ARBA00022777"/>
    </source>
</evidence>
<sequence length="231" mass="23863">MTSENTPVSELGLHELTTWLRRCTELIDENAPHLTDLDAAIGDADHGANMQRGFDAVAGILDGEYEDVQALMKKVGMTLVSSVGGASGPLYGTFFLRFATSAKGADALDLHALFAALQAGVHGIEERGKSMIGQKTMLDAWVPALDAYQRAGETLQGAVLAGAAGAQEGRDATGPMEATKGRASYLGERSVGHIDPGAASTALLWEALADVVRPGGPTPDGEADADGEAAS</sequence>
<dbReference type="Proteomes" id="UP001055868">
    <property type="component" value="Chromosome"/>
</dbReference>
<keyword evidence="2 5" id="KW-0418">Kinase</keyword>
<dbReference type="GO" id="GO:0016301">
    <property type="term" value="F:kinase activity"/>
    <property type="evidence" value="ECO:0007669"/>
    <property type="project" value="UniProtKB-KW"/>
</dbReference>
<dbReference type="NCBIfam" id="TIGR02365">
    <property type="entry name" value="dha_L_ycgS"/>
    <property type="match status" value="1"/>
</dbReference>
<evidence type="ECO:0000313" key="6">
    <source>
        <dbReference type="Proteomes" id="UP001055868"/>
    </source>
</evidence>
<reference evidence="5" key="1">
    <citation type="submission" date="2022-05" db="EMBL/GenBank/DDBJ databases">
        <title>Genomic analysis of Brachybacterium sp. CBA3104.</title>
        <authorList>
            <person name="Roh S.W."/>
            <person name="Kim Y.B."/>
            <person name="Kim Y."/>
        </authorList>
    </citation>
    <scope>NUCLEOTIDE SEQUENCE</scope>
    <source>
        <strain evidence="5">CBA3104</strain>
    </source>
</reference>
<feature type="region of interest" description="Disordered" evidence="3">
    <location>
        <begin position="212"/>
        <end position="231"/>
    </location>
</feature>
<proteinExistence type="predicted"/>
<dbReference type="SUPFAM" id="SSF101473">
    <property type="entry name" value="DhaL-like"/>
    <property type="match status" value="1"/>
</dbReference>
<keyword evidence="6" id="KW-1185">Reference proteome</keyword>
<dbReference type="InterPro" id="IPR004007">
    <property type="entry name" value="DhaL_dom"/>
</dbReference>
<dbReference type="PROSITE" id="PS51480">
    <property type="entry name" value="DHAL"/>
    <property type="match status" value="1"/>
</dbReference>
<dbReference type="RefSeq" id="WP_249477626.1">
    <property type="nucleotide sequence ID" value="NZ_CP097218.1"/>
</dbReference>
<evidence type="ECO:0000313" key="5">
    <source>
        <dbReference type="EMBL" id="UQN28513.1"/>
    </source>
</evidence>
<evidence type="ECO:0000256" key="3">
    <source>
        <dbReference type="SAM" id="MobiDB-lite"/>
    </source>
</evidence>
<feature type="domain" description="DhaL" evidence="4">
    <location>
        <begin position="14"/>
        <end position="210"/>
    </location>
</feature>
<dbReference type="Gene3D" id="1.25.40.340">
    <property type="match status" value="1"/>
</dbReference>
<protein>
    <submittedName>
        <fullName evidence="5">Dihydroxyacetone kinase subunit DhaL</fullName>
    </submittedName>
</protein>
<gene>
    <name evidence="5" type="primary">dhaL</name>
    <name evidence="5" type="ORF">M4486_12815</name>
</gene>
<keyword evidence="1" id="KW-0808">Transferase</keyword>
<dbReference type="PANTHER" id="PTHR28629">
    <property type="entry name" value="TRIOKINASE/FMN CYCLASE"/>
    <property type="match status" value="1"/>
</dbReference>
<dbReference type="EMBL" id="CP097218">
    <property type="protein sequence ID" value="UQN28513.1"/>
    <property type="molecule type" value="Genomic_DNA"/>
</dbReference>
<feature type="compositionally biased region" description="Acidic residues" evidence="3">
    <location>
        <begin position="221"/>
        <end position="231"/>
    </location>
</feature>
<accession>A0ABY4N1V0</accession>
<organism evidence="5 6">
    <name type="scientific">Brachybacterium kimchii</name>
    <dbReference type="NCBI Taxonomy" id="2942909"/>
    <lineage>
        <taxon>Bacteria</taxon>
        <taxon>Bacillati</taxon>
        <taxon>Actinomycetota</taxon>
        <taxon>Actinomycetes</taxon>
        <taxon>Micrococcales</taxon>
        <taxon>Dermabacteraceae</taxon>
        <taxon>Brachybacterium</taxon>
    </lineage>
</organism>
<evidence type="ECO:0000256" key="1">
    <source>
        <dbReference type="ARBA" id="ARBA00022679"/>
    </source>
</evidence>